<feature type="transmembrane region" description="Helical" evidence="7">
    <location>
        <begin position="239"/>
        <end position="265"/>
    </location>
</feature>
<evidence type="ECO:0000313" key="9">
    <source>
        <dbReference type="EMBL" id="MQY47018.1"/>
    </source>
</evidence>
<evidence type="ECO:0000256" key="1">
    <source>
        <dbReference type="ARBA" id="ARBA00004651"/>
    </source>
</evidence>
<dbReference type="Gene3D" id="1.10.3720.10">
    <property type="entry name" value="MetI-like"/>
    <property type="match status" value="1"/>
</dbReference>
<dbReference type="PROSITE" id="PS50928">
    <property type="entry name" value="ABC_TM1"/>
    <property type="match status" value="1"/>
</dbReference>
<evidence type="ECO:0000256" key="7">
    <source>
        <dbReference type="RuleBase" id="RU363032"/>
    </source>
</evidence>
<comment type="caution">
    <text evidence="9">The sequence shown here is derived from an EMBL/GenBank/DDBJ whole genome shotgun (WGS) entry which is preliminary data.</text>
</comment>
<dbReference type="PANTHER" id="PTHR43163:SF3">
    <property type="entry name" value="PEPTIDE ABC TRANSPORTER PERMEASE PROTEIN"/>
    <property type="match status" value="1"/>
</dbReference>
<dbReference type="SUPFAM" id="SSF161098">
    <property type="entry name" value="MetI-like"/>
    <property type="match status" value="1"/>
</dbReference>
<feature type="transmembrane region" description="Helical" evidence="7">
    <location>
        <begin position="12"/>
        <end position="31"/>
    </location>
</feature>
<dbReference type="CDD" id="cd06261">
    <property type="entry name" value="TM_PBP2"/>
    <property type="match status" value="1"/>
</dbReference>
<comment type="similarity">
    <text evidence="7">Belongs to the binding-protein-dependent transport system permease family.</text>
</comment>
<evidence type="ECO:0000256" key="4">
    <source>
        <dbReference type="ARBA" id="ARBA00022692"/>
    </source>
</evidence>
<keyword evidence="2 7" id="KW-0813">Transport</keyword>
<feature type="transmembrane region" description="Helical" evidence="7">
    <location>
        <begin position="139"/>
        <end position="161"/>
    </location>
</feature>
<dbReference type="GO" id="GO:0005886">
    <property type="term" value="C:plasma membrane"/>
    <property type="evidence" value="ECO:0007669"/>
    <property type="project" value="UniProtKB-SubCell"/>
</dbReference>
<dbReference type="RefSeq" id="WP_153354496.1">
    <property type="nucleotide sequence ID" value="NZ_JAYKOO010000002.1"/>
</dbReference>
<dbReference type="EMBL" id="WIXI01000043">
    <property type="protein sequence ID" value="MQY47018.1"/>
    <property type="molecule type" value="Genomic_DNA"/>
</dbReference>
<feature type="domain" description="ABC transmembrane type-1" evidence="8">
    <location>
        <begin position="99"/>
        <end position="304"/>
    </location>
</feature>
<keyword evidence="6 7" id="KW-0472">Membrane</keyword>
<dbReference type="Pfam" id="PF19300">
    <property type="entry name" value="BPD_transp_1_N"/>
    <property type="match status" value="1"/>
</dbReference>
<dbReference type="InterPro" id="IPR035906">
    <property type="entry name" value="MetI-like_sf"/>
</dbReference>
<name>A0A6A8AAR2_9HYPH</name>
<dbReference type="GO" id="GO:0055085">
    <property type="term" value="P:transmembrane transport"/>
    <property type="evidence" value="ECO:0007669"/>
    <property type="project" value="InterPro"/>
</dbReference>
<dbReference type="InterPro" id="IPR045621">
    <property type="entry name" value="BPD_transp_1_N"/>
</dbReference>
<organism evidence="9 10">
    <name type="scientific">Endobacterium cereale</name>
    <dbReference type="NCBI Taxonomy" id="2663029"/>
    <lineage>
        <taxon>Bacteria</taxon>
        <taxon>Pseudomonadati</taxon>
        <taxon>Pseudomonadota</taxon>
        <taxon>Alphaproteobacteria</taxon>
        <taxon>Hyphomicrobiales</taxon>
        <taxon>Rhizobiaceae</taxon>
        <taxon>Endobacterium</taxon>
    </lineage>
</organism>
<keyword evidence="10" id="KW-1185">Reference proteome</keyword>
<sequence>MNKRILEMIGGRLAIAILSLFLVSLAVFFITELLPGDTAQELLGQAVTTEAAAQLRETLGLDRPAILRYFEWIFGLLTGDLGYSHVSDRPVANLVAERLPNSLTLAAITMAITIPLALGLGIFAAIWKGSIFDRAISSAAIMLVSFPEFMIATLLVMWLSVYMQWLPALSFIPATADFRTIVLAFIMPVSVLVFGSCSQMIRLSRAAIADAMATPYVEMAMLKGASRSRMVLRHALPNAVAPIVNSVALSMSGLLGGVIIVETVFNYPGLAKLMVDGVSTRDMPLIQTCSMIFCGFYLVLITAADIIAILSNPRLR</sequence>
<dbReference type="Pfam" id="PF00528">
    <property type="entry name" value="BPD_transp_1"/>
    <property type="match status" value="1"/>
</dbReference>
<keyword evidence="4 7" id="KW-0812">Transmembrane</keyword>
<dbReference type="AlphaFoldDB" id="A0A6A8AAR2"/>
<dbReference type="InterPro" id="IPR000515">
    <property type="entry name" value="MetI-like"/>
</dbReference>
<keyword evidence="3" id="KW-1003">Cell membrane</keyword>
<feature type="transmembrane region" description="Helical" evidence="7">
    <location>
        <begin position="103"/>
        <end position="127"/>
    </location>
</feature>
<feature type="transmembrane region" description="Helical" evidence="7">
    <location>
        <begin position="181"/>
        <end position="201"/>
    </location>
</feature>
<dbReference type="PANTHER" id="PTHR43163">
    <property type="entry name" value="DIPEPTIDE TRANSPORT SYSTEM PERMEASE PROTEIN DPPB-RELATED"/>
    <property type="match status" value="1"/>
</dbReference>
<dbReference type="Proteomes" id="UP000435138">
    <property type="component" value="Unassembled WGS sequence"/>
</dbReference>
<evidence type="ECO:0000256" key="2">
    <source>
        <dbReference type="ARBA" id="ARBA00022448"/>
    </source>
</evidence>
<protein>
    <submittedName>
        <fullName evidence="9">ABC transporter permease subunit</fullName>
    </submittedName>
</protein>
<evidence type="ECO:0000313" key="10">
    <source>
        <dbReference type="Proteomes" id="UP000435138"/>
    </source>
</evidence>
<evidence type="ECO:0000259" key="8">
    <source>
        <dbReference type="PROSITE" id="PS50928"/>
    </source>
</evidence>
<evidence type="ECO:0000256" key="5">
    <source>
        <dbReference type="ARBA" id="ARBA00022989"/>
    </source>
</evidence>
<accession>A0A6A8AAR2</accession>
<keyword evidence="5 7" id="KW-1133">Transmembrane helix</keyword>
<evidence type="ECO:0000256" key="6">
    <source>
        <dbReference type="ARBA" id="ARBA00023136"/>
    </source>
</evidence>
<comment type="subcellular location">
    <subcellularLocation>
        <location evidence="1 7">Cell membrane</location>
        <topology evidence="1 7">Multi-pass membrane protein</topology>
    </subcellularLocation>
</comment>
<gene>
    <name evidence="9" type="ORF">GAO09_13350</name>
</gene>
<evidence type="ECO:0000256" key="3">
    <source>
        <dbReference type="ARBA" id="ARBA00022475"/>
    </source>
</evidence>
<reference evidence="9 10" key="1">
    <citation type="submission" date="2019-11" db="EMBL/GenBank/DDBJ databases">
        <title>Genome analysis of Rhizobacterium cereale a novel genus and species isolated from maize roots in North Spain.</title>
        <authorList>
            <person name="Menendez E."/>
            <person name="Flores-Felix J.D."/>
            <person name="Ramirez-Bahena M.-H."/>
            <person name="Igual J.M."/>
            <person name="Garcia-Fraile P."/>
            <person name="Peix A."/>
            <person name="Velazquez E."/>
        </authorList>
    </citation>
    <scope>NUCLEOTIDE SEQUENCE [LARGE SCALE GENOMIC DNA]</scope>
    <source>
        <strain evidence="9 10">RZME27</strain>
    </source>
</reference>
<proteinExistence type="inferred from homology"/>
<feature type="transmembrane region" description="Helical" evidence="7">
    <location>
        <begin position="285"/>
        <end position="310"/>
    </location>
</feature>